<dbReference type="EMBL" id="AP004397">
    <property type="protein sequence ID" value="BAD05284.1"/>
    <property type="molecule type" value="Genomic_DNA"/>
</dbReference>
<dbReference type="Proteomes" id="UP000000763">
    <property type="component" value="Chromosome 8"/>
</dbReference>
<reference evidence="4" key="6">
    <citation type="journal article" date="2008" name="Nucleic Acids Res.">
        <title>The rice annotation project database (RAP-DB): 2008 update.</title>
        <authorList>
            <consortium name="The rice annotation project (RAP)"/>
        </authorList>
    </citation>
    <scope>GENOME REANNOTATION</scope>
    <source>
        <strain evidence="4">cv. Nipponbare</strain>
    </source>
</reference>
<reference evidence="3" key="3">
    <citation type="journal article" date="2006" name="Nucleic Acids Res.">
        <title>The Rice Annotation Project Database (RAP-DB): hub for Oryza sativa ssp. japonica genome information.</title>
        <authorList>
            <person name="Ohyanagi H."/>
            <person name="Tanaka T."/>
            <person name="Sakai H."/>
            <person name="Shigemoto Y."/>
            <person name="Yamaguchi K."/>
            <person name="Habara T."/>
            <person name="Fujii Y."/>
            <person name="Antonio B.A."/>
            <person name="Nagamura Y."/>
            <person name="Imanishi T."/>
            <person name="Ikeo K."/>
            <person name="Itoh T."/>
            <person name="Gojobori T."/>
            <person name="Sasaki T."/>
        </authorList>
    </citation>
    <scope>NUCLEOTIDE SEQUENCE</scope>
</reference>
<dbReference type="EMBL" id="AP008214">
    <property type="protein sequence ID" value="BAH94277.1"/>
    <property type="molecule type" value="Genomic_DNA"/>
</dbReference>
<name>Q6ZDJ3_ORYSJ</name>
<reference evidence="3" key="7">
    <citation type="submission" date="2012-08" db="EMBL/GenBank/DDBJ databases">
        <title>Oryza sativa nipponbare(GA3) genomic DNA, chromosome 8.</title>
        <authorList>
            <consortium name="IRGSP(International Rice Genome Sequencing Project)"/>
        </authorList>
    </citation>
    <scope>NUCLEOTIDE SEQUENCE</scope>
</reference>
<evidence type="ECO:0000313" key="3">
    <source>
        <dbReference type="EMBL" id="BAH94277.1"/>
    </source>
</evidence>
<reference evidence="3 4" key="2">
    <citation type="journal article" date="2005" name="Nature">
        <title>The map-based sequence of the rice genome.</title>
        <authorList>
            <consortium name="International rice genome sequencing project (IRGSP)"/>
            <person name="Matsumoto T."/>
            <person name="Wu J."/>
            <person name="Kanamori H."/>
            <person name="Katayose Y."/>
            <person name="Fujisawa M."/>
            <person name="Namiki N."/>
            <person name="Mizuno H."/>
            <person name="Yamamoto K."/>
            <person name="Antonio B.A."/>
            <person name="Baba T."/>
            <person name="Sakata K."/>
            <person name="Nagamura Y."/>
            <person name="Aoki H."/>
            <person name="Arikawa K."/>
            <person name="Arita K."/>
            <person name="Bito T."/>
            <person name="Chiden Y."/>
            <person name="Fujitsuka N."/>
            <person name="Fukunaka R."/>
            <person name="Hamada M."/>
            <person name="Harada C."/>
            <person name="Hayashi A."/>
            <person name="Hijishita S."/>
            <person name="Honda M."/>
            <person name="Hosokawa S."/>
            <person name="Ichikawa Y."/>
            <person name="Idonuma A."/>
            <person name="Iijima M."/>
            <person name="Ikeda M."/>
            <person name="Ikeno M."/>
            <person name="Ito K."/>
            <person name="Ito S."/>
            <person name="Ito T."/>
            <person name="Ito Y."/>
            <person name="Ito Y."/>
            <person name="Iwabuchi A."/>
            <person name="Kamiya K."/>
            <person name="Karasawa W."/>
            <person name="Kurita K."/>
            <person name="Katagiri S."/>
            <person name="Kikuta A."/>
            <person name="Kobayashi H."/>
            <person name="Kobayashi N."/>
            <person name="Machita K."/>
            <person name="Maehara T."/>
            <person name="Masukawa M."/>
            <person name="Mizubayashi T."/>
            <person name="Mukai Y."/>
            <person name="Nagasaki H."/>
            <person name="Nagata Y."/>
            <person name="Naito S."/>
            <person name="Nakashima M."/>
            <person name="Nakama Y."/>
            <person name="Nakamichi Y."/>
            <person name="Nakamura M."/>
            <person name="Meguro A."/>
            <person name="Negishi M."/>
            <person name="Ohta I."/>
            <person name="Ohta T."/>
            <person name="Okamoto M."/>
            <person name="Ono N."/>
            <person name="Saji S."/>
            <person name="Sakaguchi M."/>
            <person name="Sakai K."/>
            <person name="Shibata M."/>
            <person name="Shimokawa T."/>
            <person name="Song J."/>
            <person name="Takazaki Y."/>
            <person name="Terasawa K."/>
            <person name="Tsugane M."/>
            <person name="Tsuji K."/>
            <person name="Ueda S."/>
            <person name="Waki K."/>
            <person name="Yamagata H."/>
            <person name="Yamamoto M."/>
            <person name="Yamamoto S."/>
            <person name="Yamane H."/>
            <person name="Yoshiki S."/>
            <person name="Yoshihara R."/>
            <person name="Yukawa K."/>
            <person name="Zhong H."/>
            <person name="Yano M."/>
            <person name="Yuan Q."/>
            <person name="Ouyang S."/>
            <person name="Liu J."/>
            <person name="Jones K.M."/>
            <person name="Gansberger K."/>
            <person name="Moffat K."/>
            <person name="Hill J."/>
            <person name="Bera J."/>
            <person name="Fadrosh D."/>
            <person name="Jin S."/>
            <person name="Johri S."/>
            <person name="Kim M."/>
            <person name="Overton L."/>
            <person name="Reardon M."/>
            <person name="Tsitrin T."/>
            <person name="Vuong H."/>
            <person name="Weaver B."/>
            <person name="Ciecko A."/>
            <person name="Tallon L."/>
            <person name="Jackson J."/>
            <person name="Pai G."/>
            <person name="Aken S.V."/>
            <person name="Utterback T."/>
            <person name="Reidmuller S."/>
            <person name="Feldblyum T."/>
            <person name="Hsiao J."/>
            <person name="Zismann V."/>
            <person name="Iobst S."/>
            <person name="de Vazeille A.R."/>
            <person name="Buell C.R."/>
            <person name="Ying K."/>
            <person name="Li Y."/>
            <person name="Lu T."/>
            <person name="Huang Y."/>
            <person name="Zhao Q."/>
            <person name="Feng Q."/>
            <person name="Zhang L."/>
            <person name="Zhu J."/>
            <person name="Weng Q."/>
            <person name="Mu J."/>
            <person name="Lu Y."/>
            <person name="Fan D."/>
            <person name="Liu Y."/>
            <person name="Guan J."/>
            <person name="Zhang Y."/>
            <person name="Yu S."/>
            <person name="Liu X."/>
            <person name="Zhang Y."/>
            <person name="Hong G."/>
            <person name="Han B."/>
            <person name="Choisne N."/>
            <person name="Demange N."/>
            <person name="Orjeda G."/>
            <person name="Samain S."/>
            <person name="Cattolico L."/>
            <person name="Pelletier E."/>
            <person name="Couloux A."/>
            <person name="Segurens B."/>
            <person name="Wincker P."/>
            <person name="D'Hont A."/>
            <person name="Scarpelli C."/>
            <person name="Weissenbach J."/>
            <person name="Salanoubat M."/>
            <person name="Quetier F."/>
            <person name="Yu Y."/>
            <person name="Kim H.R."/>
            <person name="Rambo T."/>
            <person name="Currie J."/>
            <person name="Collura K."/>
            <person name="Luo M."/>
            <person name="Yang T."/>
            <person name="Ammiraju J.S.S."/>
            <person name="Engler F."/>
            <person name="Soderlund C."/>
            <person name="Wing R.A."/>
            <person name="Palmer L.E."/>
            <person name="de la Bastide M."/>
            <person name="Spiegel L."/>
            <person name="Nascimento L."/>
            <person name="Zutavern T."/>
            <person name="O'Shaughnessy A."/>
            <person name="Dike S."/>
            <person name="Dedhia N."/>
            <person name="Preston R."/>
            <person name="Balija V."/>
            <person name="McCombie W.R."/>
            <person name="Chow T."/>
            <person name="Chen H."/>
            <person name="Chung M."/>
            <person name="Chen C."/>
            <person name="Shaw J."/>
            <person name="Wu H."/>
            <person name="Hsiao K."/>
            <person name="Chao Y."/>
            <person name="Chu M."/>
            <person name="Cheng C."/>
            <person name="Hour A."/>
            <person name="Lee P."/>
            <person name="Lin S."/>
            <person name="Lin Y."/>
            <person name="Liou J."/>
            <person name="Liu S."/>
            <person name="Hsing Y."/>
            <person name="Raghuvanshi S."/>
            <person name="Mohanty A."/>
            <person name="Bharti A.K."/>
            <person name="Gaur A."/>
            <person name="Gupta V."/>
            <person name="Kumar D."/>
            <person name="Ravi V."/>
            <person name="Vij S."/>
            <person name="Kapur A."/>
            <person name="Khurana P."/>
            <person name="Khurana P."/>
            <person name="Khurana J.P."/>
            <person name="Tyagi A.K."/>
            <person name="Gaikwad K."/>
            <person name="Singh A."/>
            <person name="Dalal V."/>
            <person name="Srivastava S."/>
            <person name="Dixit A."/>
            <person name="Pal A.K."/>
            <person name="Ghazi I.A."/>
            <person name="Yadav M."/>
            <person name="Pandit A."/>
            <person name="Bhargava A."/>
            <person name="Sureshbabu K."/>
            <person name="Batra K."/>
            <person name="Sharma T.R."/>
            <person name="Mohapatra T."/>
            <person name="Singh N.K."/>
            <person name="Messing J."/>
            <person name="Nelson A.B."/>
            <person name="Fuks G."/>
            <person name="Kavchok S."/>
            <person name="Keizer G."/>
            <person name="Linton E."/>
            <person name="Llaca V."/>
            <person name="Song R."/>
            <person name="Tanyolac B."/>
            <person name="Young S."/>
            <person name="Ho-Il K."/>
            <person name="Hahn J.H."/>
            <person name="Sangsakoo G."/>
            <person name="Vanavichit A."/>
            <person name="de Mattos Luiz.A.T."/>
            <person name="Zimmer P.D."/>
            <person name="Malone G."/>
            <person name="Dellagostin O."/>
            <person name="de Oliveira A.C."/>
            <person name="Bevan M."/>
            <person name="Bancroft I."/>
            <person name="Minx P."/>
            <person name="Cordum H."/>
            <person name="Wilson R."/>
            <person name="Cheng Z."/>
            <person name="Jin W."/>
            <person name="Jiang J."/>
            <person name="Leong S.A."/>
            <person name="Iwama H."/>
            <person name="Gojobori T."/>
            <person name="Itoh T."/>
            <person name="Niimura Y."/>
            <person name="Fujii Y."/>
            <person name="Habara T."/>
            <person name="Sakai H."/>
            <person name="Sato Y."/>
            <person name="Wilson G."/>
            <person name="Kumar K."/>
            <person name="McCouch S."/>
            <person name="Juretic N."/>
            <person name="Hoen D."/>
            <person name="Wright S."/>
            <person name="Bruskiewich R."/>
            <person name="Bureau T."/>
            <person name="Miyao A."/>
            <person name="Hirochika H."/>
            <person name="Nishikawa T."/>
            <person name="Kadowaki K."/>
            <person name="Sugiura M."/>
            <person name="Burr B."/>
            <person name="Sasaki T."/>
        </authorList>
    </citation>
    <scope>NUCLEOTIDE SEQUENCE [LARGE SCALE GENOMIC DNA]</scope>
    <source>
        <strain evidence="4">cv. Nipponbare</strain>
    </source>
</reference>
<evidence type="ECO:0000313" key="4">
    <source>
        <dbReference type="Proteomes" id="UP000000763"/>
    </source>
</evidence>
<reference evidence="2" key="1">
    <citation type="submission" date="2001-12" db="EMBL/GenBank/DDBJ databases">
        <title>Oryza sativa nipponbare(GA3) genomic DNA, chromosome 8, PAC clone:P0436B06.</title>
        <authorList>
            <person name="Sasaki T."/>
            <person name="Matsumoto T."/>
            <person name="Yamamoto K."/>
        </authorList>
    </citation>
    <scope>NUCLEOTIDE SEQUENCE</scope>
</reference>
<gene>
    <name evidence="3" type="ordered locus">Os08g0375250</name>
    <name evidence="2" type="ORF">P0436B06.18</name>
</gene>
<protein>
    <submittedName>
        <fullName evidence="3">Os08g0375250 protein</fullName>
    </submittedName>
</protein>
<organism evidence="2 4">
    <name type="scientific">Oryza sativa subsp. japonica</name>
    <name type="common">Rice</name>
    <dbReference type="NCBI Taxonomy" id="39947"/>
    <lineage>
        <taxon>Eukaryota</taxon>
        <taxon>Viridiplantae</taxon>
        <taxon>Streptophyta</taxon>
        <taxon>Embryophyta</taxon>
        <taxon>Tracheophyta</taxon>
        <taxon>Spermatophyta</taxon>
        <taxon>Magnoliopsida</taxon>
        <taxon>Liliopsida</taxon>
        <taxon>Poales</taxon>
        <taxon>Poaceae</taxon>
        <taxon>BOP clade</taxon>
        <taxon>Oryzoideae</taxon>
        <taxon>Oryzeae</taxon>
        <taxon>Oryzinae</taxon>
        <taxon>Oryza</taxon>
        <taxon>Oryza sativa</taxon>
    </lineage>
</organism>
<dbReference type="KEGG" id="dosa:Os08g0375250"/>
<reference evidence="3" key="4">
    <citation type="journal article" date="2007" name="Genome Res.">
        <title>Curated Genome Annotation of Oryza sativa ssp. japonica and Comparative Genome Analysis with Arabidopsis thaliana.</title>
        <authorList>
            <consortium name="The Rice Annotation Project (RAP)"/>
            <person name="Itoh T."/>
            <person name="Tanaka T."/>
            <person name="Barrero R.A."/>
            <person name="Yamasaki C."/>
            <person name="Fujii Y."/>
            <person name="Hilton P.B."/>
            <person name="Antonio B.A."/>
            <person name="Aono H."/>
            <person name="Apweiler R."/>
            <person name="Bruskiewich R."/>
            <person name="Bureau T."/>
            <person name="Burr F."/>
            <person name="Costa de Oliveira A."/>
            <person name="Fuks G."/>
            <person name="Habara T."/>
            <person name="Haberer G."/>
            <person name="Han B."/>
            <person name="Harada E."/>
            <person name="Hiraki A.T."/>
            <person name="Hirochika H."/>
            <person name="Hoen D."/>
            <person name="Hokari H."/>
            <person name="Hosokawa S."/>
            <person name="Hsing Y."/>
            <person name="Ikawa H."/>
            <person name="Ikeo K."/>
            <person name="Imanishi T."/>
            <person name="Ito Y."/>
            <person name="Jaiswal P."/>
            <person name="Kanno M."/>
            <person name="Kawahara Y."/>
            <person name="Kawamura T."/>
            <person name="Kawashima H."/>
            <person name="Khurana J.P."/>
            <person name="Kikuchi S."/>
            <person name="Komatsu S."/>
            <person name="Koyanagi K.O."/>
            <person name="Kubooka H."/>
            <person name="Lieberherr D."/>
            <person name="Lin Y.C."/>
            <person name="Lonsdale D."/>
            <person name="Matsumoto T."/>
            <person name="Matsuya A."/>
            <person name="McCombie W.R."/>
            <person name="Messing J."/>
            <person name="Miyao A."/>
            <person name="Mulder N."/>
            <person name="Nagamura Y."/>
            <person name="Nam J."/>
            <person name="Namiki N."/>
            <person name="Numa H."/>
            <person name="Nurimoto S."/>
            <person name="O'donovan C."/>
            <person name="Ohyanagi H."/>
            <person name="Okido T."/>
            <person name="Oota S."/>
            <person name="Osato N."/>
            <person name="Palmer L.E."/>
            <person name="Quetier F."/>
            <person name="Raghuvanshi S."/>
            <person name="Saichi N."/>
            <person name="Sakai H."/>
            <person name="Sakai Y."/>
            <person name="Sakata K."/>
            <person name="Sakurai T."/>
            <person name="Sato F."/>
            <person name="Sato Y."/>
            <person name="Schoof H."/>
            <person name="Seki M."/>
            <person name="Shibata M."/>
            <person name="Shimizu Y."/>
            <person name="Shinozaki K."/>
            <person name="Shinso Y."/>
            <person name="Singh N.K."/>
            <person name="Smith-White B."/>
            <person name="Takeda J."/>
            <person name="Tanino M."/>
            <person name="Tatusova T."/>
            <person name="Thongjuea S."/>
            <person name="Todokoro F."/>
            <person name="Tsugane M."/>
            <person name="Tyagi A.K."/>
            <person name="Vanavichit A."/>
            <person name="Wang A."/>
            <person name="Wing R.A."/>
            <person name="Yamaguchi K."/>
            <person name="Yamamoto M."/>
            <person name="Yamamoto N."/>
            <person name="Yu Y."/>
            <person name="Zhang H."/>
            <person name="Zhao Q."/>
            <person name="Higo K."/>
            <person name="Burr B."/>
            <person name="Gojobori T."/>
            <person name="Sasaki T."/>
        </authorList>
    </citation>
    <scope>NUCLEOTIDE SEQUENCE</scope>
</reference>
<sequence>MARRQQQKRSSRPHLLPVTAAEGVAVSASQIWLEGMWPVASELVVEAVARLLQWWALFSLSLLHCRQLPSPPLPWAVVASTAVSSGPAGSGRHDNGGGRWPDPPPLLTGAAPR</sequence>
<proteinExistence type="predicted"/>
<reference evidence="3" key="5">
    <citation type="journal article" date="2008" name="Nucleic Acids Res.">
        <title>The Rice Annotation Project Database (RAP-DB): 2008 update.</title>
        <authorList>
            <consortium name="The Rice Annotation Project (RAP)"/>
            <person name="Tanaka T."/>
            <person name="Antonio B.A."/>
            <person name="Kikuchi S."/>
            <person name="Matsumoto T."/>
            <person name="Nagamura Y."/>
            <person name="Numa H."/>
            <person name="Sakai H."/>
            <person name="Wu J."/>
            <person name="Itoh T."/>
            <person name="Sasaki T."/>
            <person name="Aono R."/>
            <person name="Fujii Y."/>
            <person name="Habara T."/>
            <person name="Harada E."/>
            <person name="Kanno M."/>
            <person name="Kawahara Y."/>
            <person name="Kawashima H."/>
            <person name="Kubooka H."/>
            <person name="Matsuya A."/>
            <person name="Nakaoka H."/>
            <person name="Saichi N."/>
            <person name="Sanbonmatsu R."/>
            <person name="Sato Y."/>
            <person name="Shinso Y."/>
            <person name="Suzuki M."/>
            <person name="Takeda J."/>
            <person name="Tanino M."/>
            <person name="Todokoro F."/>
            <person name="Yamaguchi K."/>
            <person name="Yamamoto N."/>
            <person name="Yamasaki C."/>
            <person name="Imanishi T."/>
            <person name="Okido T."/>
            <person name="Tada M."/>
            <person name="Ikeo K."/>
            <person name="Tateno Y."/>
            <person name="Gojobori T."/>
            <person name="Lin Y.C."/>
            <person name="Wei F.J."/>
            <person name="Hsing Y.I."/>
            <person name="Zhao Q."/>
            <person name="Han B."/>
            <person name="Kramer M.R."/>
            <person name="McCombie R.W."/>
            <person name="Lonsdale D."/>
            <person name="O'Donovan C.C."/>
            <person name="Whitfield E.J."/>
            <person name="Apweiler R."/>
            <person name="Koyanagi K.O."/>
            <person name="Khurana J.P."/>
            <person name="Raghuvanshi S."/>
            <person name="Singh N.K."/>
            <person name="Tyagi A.K."/>
            <person name="Haberer G."/>
            <person name="Fujisawa M."/>
            <person name="Hosokawa S."/>
            <person name="Ito Y."/>
            <person name="Ikawa H."/>
            <person name="Shibata M."/>
            <person name="Yamamoto M."/>
            <person name="Bruskiewich R.M."/>
            <person name="Hoen D.R."/>
            <person name="Bureau TE."/>
            <person name="Namiki N."/>
            <person name="Ohyanagi H."/>
            <person name="Sakai Y."/>
            <person name="Nobushima S."/>
            <person name="Sakata K."/>
            <person name="Barrero R.A."/>
            <person name="Sato Y."/>
            <person name="Souvorov A."/>
            <person name="Smith-White B."/>
            <person name="Tatusova T."/>
            <person name="An S."/>
            <person name="An G."/>
            <person name="OOta S."/>
            <person name="Fuks G."/>
            <person name="Messing J."/>
            <person name="Christie K.R."/>
            <person name="Lieberherr D."/>
            <person name="Kim H."/>
            <person name="Zuccolo A."/>
            <person name="Wing R.A."/>
            <person name="Nobuta K."/>
            <person name="Green P.J."/>
            <person name="Lu C."/>
            <person name="Meyers BC."/>
            <person name="Chaparro C."/>
            <person name="Piegu B."/>
            <person name="Panaud O."/>
            <person name="Echeverria M."/>
        </authorList>
    </citation>
    <scope>NUCLEOTIDE SEQUENCE</scope>
</reference>
<evidence type="ECO:0000313" key="2">
    <source>
        <dbReference type="EMBL" id="BAD05284.1"/>
    </source>
</evidence>
<evidence type="ECO:0000256" key="1">
    <source>
        <dbReference type="SAM" id="MobiDB-lite"/>
    </source>
</evidence>
<dbReference type="AlphaFoldDB" id="Q6ZDJ3"/>
<accession>Q6ZDJ3</accession>
<reference evidence="3" key="8">
    <citation type="submission" date="2012-08" db="EMBL/GenBank/DDBJ databases">
        <title>The Second Rice Annotation Project Meeting (RAP2).</title>
        <authorList>
            <consortium name="The Rice Annotation Project (RAP)"/>
        </authorList>
    </citation>
    <scope>NUCLEOTIDE SEQUENCE</scope>
</reference>
<feature type="region of interest" description="Disordered" evidence="1">
    <location>
        <begin position="83"/>
        <end position="113"/>
    </location>
</feature>